<dbReference type="EMBL" id="JAPTGD010000002">
    <property type="protein sequence ID" value="MDU9693947.1"/>
    <property type="molecule type" value="Genomic_DNA"/>
</dbReference>
<dbReference type="Proteomes" id="UP001269400">
    <property type="component" value="Unassembled WGS sequence"/>
</dbReference>
<evidence type="ECO:0000313" key="2">
    <source>
        <dbReference type="Proteomes" id="UP001269400"/>
    </source>
</evidence>
<evidence type="ECO:0000313" key="1">
    <source>
        <dbReference type="EMBL" id="MDU9693947.1"/>
    </source>
</evidence>
<accession>A0AAX6NDT9</accession>
<reference evidence="1" key="2">
    <citation type="submission" date="2022-12" db="EMBL/GenBank/DDBJ databases">
        <authorList>
            <person name="Dechsakulwatana C."/>
            <person name="Rungsihiranrut A."/>
            <person name="Muangchinda C."/>
            <person name="Ningthoujam R."/>
            <person name="Klankeo P."/>
            <person name="Pinyakong O."/>
        </authorList>
    </citation>
    <scope>NUCLEOTIDE SEQUENCE</scope>
    <source>
        <strain evidence="1">TL01-2</strain>
    </source>
</reference>
<dbReference type="RefSeq" id="WP_316911164.1">
    <property type="nucleotide sequence ID" value="NZ_JAPTGD010000002.1"/>
</dbReference>
<organism evidence="1 2">
    <name type="scientific">Priestia aryabhattai</name>
    <name type="common">Bacillus aryabhattai</name>
    <dbReference type="NCBI Taxonomy" id="412384"/>
    <lineage>
        <taxon>Bacteria</taxon>
        <taxon>Bacillati</taxon>
        <taxon>Bacillota</taxon>
        <taxon>Bacilli</taxon>
        <taxon>Bacillales</taxon>
        <taxon>Bacillaceae</taxon>
        <taxon>Priestia</taxon>
    </lineage>
</organism>
<reference evidence="1" key="1">
    <citation type="journal article" date="2022" name="J Environ Chem Eng">
        <title>Biodegradation of petroleum oil using a constructed nonpathogenic and heavy metal-tolerant bacterial consortium isolated from marine sponges.</title>
        <authorList>
            <person name="Dechsakulwatana C."/>
            <person name="Rungsihiranrut A."/>
            <person name="Muangchinda C."/>
            <person name="Ningthoujam R."/>
            <person name="Klankeo P."/>
            <person name="Pinyakong O."/>
        </authorList>
    </citation>
    <scope>NUCLEOTIDE SEQUENCE</scope>
    <source>
        <strain evidence="1">TL01-2</strain>
    </source>
</reference>
<sequence>MVDIEKVDWNKVSGLNIGMFRFDNVCGLPIVWNSETKSVDVLVNGKVLLSYNQNQVTGVVYN</sequence>
<dbReference type="AlphaFoldDB" id="A0AAX6NDT9"/>
<protein>
    <submittedName>
        <fullName evidence="1">Uncharacterized protein</fullName>
    </submittedName>
</protein>
<comment type="caution">
    <text evidence="1">The sequence shown here is derived from an EMBL/GenBank/DDBJ whole genome shotgun (WGS) entry which is preliminary data.</text>
</comment>
<proteinExistence type="predicted"/>
<gene>
    <name evidence="1" type="ORF">O0Q50_22460</name>
</gene>
<name>A0AAX6NDT9_PRIAR</name>